<dbReference type="InterPro" id="IPR029063">
    <property type="entry name" value="SAM-dependent_MTases_sf"/>
</dbReference>
<dbReference type="EMBL" id="BFEA01000609">
    <property type="protein sequence ID" value="GBG87373.1"/>
    <property type="molecule type" value="Genomic_DNA"/>
</dbReference>
<organism evidence="8 9">
    <name type="scientific">Chara braunii</name>
    <name type="common">Braun's stonewort</name>
    <dbReference type="NCBI Taxonomy" id="69332"/>
    <lineage>
        <taxon>Eukaryota</taxon>
        <taxon>Viridiplantae</taxon>
        <taxon>Streptophyta</taxon>
        <taxon>Charophyceae</taxon>
        <taxon>Charales</taxon>
        <taxon>Characeae</taxon>
        <taxon>Chara</taxon>
    </lineage>
</organism>
<evidence type="ECO:0000256" key="4">
    <source>
        <dbReference type="ARBA" id="ARBA00022694"/>
    </source>
</evidence>
<feature type="compositionally biased region" description="Low complexity" evidence="7">
    <location>
        <begin position="1"/>
        <end position="30"/>
    </location>
</feature>
<protein>
    <recommendedName>
        <fullName evidence="3">tRNA (adenine(58)-N(1))-methyltransferase non-catalytic subunit TRM6</fullName>
    </recommendedName>
    <alternativeName>
        <fullName evidence="6">tRNA(m1A58)-methyltransferase subunit TRM6</fullName>
    </alternativeName>
</protein>
<proteinExistence type="inferred from homology"/>
<comment type="caution">
    <text evidence="8">The sequence shown here is derived from an EMBL/GenBank/DDBJ whole genome shotgun (WGS) entry which is preliminary data.</text>
</comment>
<comment type="subcellular location">
    <subcellularLocation>
        <location evidence="1">Nucleus</location>
    </subcellularLocation>
</comment>
<dbReference type="Gramene" id="GBG87373">
    <property type="protein sequence ID" value="GBG87373"/>
    <property type="gene ID" value="CBR_g45432"/>
</dbReference>
<feature type="region of interest" description="Disordered" evidence="7">
    <location>
        <begin position="640"/>
        <end position="686"/>
    </location>
</feature>
<dbReference type="Proteomes" id="UP000265515">
    <property type="component" value="Unassembled WGS sequence"/>
</dbReference>
<dbReference type="PANTHER" id="PTHR12945:SF0">
    <property type="entry name" value="TRNA (ADENINE(58)-N(1))-METHYLTRANSFERASE NON-CATALYTIC SUBUNIT TRM6"/>
    <property type="match status" value="1"/>
</dbReference>
<evidence type="ECO:0000256" key="5">
    <source>
        <dbReference type="ARBA" id="ARBA00023242"/>
    </source>
</evidence>
<dbReference type="Gene3D" id="3.40.50.150">
    <property type="entry name" value="Vaccinia Virus protein VP39"/>
    <property type="match status" value="1"/>
</dbReference>
<keyword evidence="9" id="KW-1185">Reference proteome</keyword>
<evidence type="ECO:0000256" key="1">
    <source>
        <dbReference type="ARBA" id="ARBA00004123"/>
    </source>
</evidence>
<evidence type="ECO:0000313" key="8">
    <source>
        <dbReference type="EMBL" id="GBG87373.1"/>
    </source>
</evidence>
<evidence type="ECO:0000256" key="6">
    <source>
        <dbReference type="ARBA" id="ARBA00032319"/>
    </source>
</evidence>
<keyword evidence="4" id="KW-0819">tRNA processing</keyword>
<dbReference type="PANTHER" id="PTHR12945">
    <property type="entry name" value="TRANSLATION INITIATION FACTOR EIF3-RELATED"/>
    <property type="match status" value="1"/>
</dbReference>
<feature type="compositionally biased region" description="Basic and acidic residues" evidence="7">
    <location>
        <begin position="642"/>
        <end position="657"/>
    </location>
</feature>
<feature type="compositionally biased region" description="Basic and acidic residues" evidence="7">
    <location>
        <begin position="331"/>
        <end position="340"/>
    </location>
</feature>
<feature type="compositionally biased region" description="Basic and acidic residues" evidence="7">
    <location>
        <begin position="467"/>
        <end position="503"/>
    </location>
</feature>
<sequence length="686" mass="73402">MGTEKSPPISSTSSPRPITNQSQSNSTSQSHHLIREGQTVILDINGDKQSFAVAKASTKVRIGKTMCSLGPLVGAPFGSVFEIHSGPSGRPTLQRVRQEDLRRSDCGGGWQSTAEGAGAEIGENGQQEGSCVRDVSMKDNRSLVDNNTAQGLSSQDIDRMKQEGVSGRDIVDALVASSKSFQSKTEFSQEKYRRKKQKKYAPRVVLCRPSARSVCEAYFSKSPYKIGFLRMDTLGMLLSLGNVGAYAEVLVIETCGGLVTGAAAERLGGYGKVCSAYRGERPSSIDIIRLFNLEDTAPKCVTRTSIGSLLDALETVEASPANGGTTISEKAAADEERRDGGSNPVGKLQCDKVEGADVASGVCPEKKAEERCVVPSQAPGSAEVQQHIGRMTTQLEMGADTSVPPRESEGRAEEVESMLVDDSLTVLESKSPEVAQTSSEGHGEQQFAPPPVETEVDEKVNNLQKLTEAEDKMQGSAGEHKASAAKGEECGDGEAKAGKEAQGKDSVSNKVETEAGGRRRGGGSGGKLWRYATKDEIDCWARYGFDSLIVAAPDIQPLAIATQVLPLIKLSGFFAIFSPSLQSLADCMQWLQSNKEAVSLQLSEPWLREYQVMPARTHPHMQMSATGGFILSGIRVSNKPWGGDKPEERTGRVDRVSDGGLENNQEGSSRSNTIKNASKRGRATSS</sequence>
<keyword evidence="5" id="KW-0539">Nucleus</keyword>
<feature type="region of interest" description="Disordered" evidence="7">
    <location>
        <begin position="431"/>
        <end position="527"/>
    </location>
</feature>
<comment type="similarity">
    <text evidence="2">Belongs to the TRM6/GCD10 family.</text>
</comment>
<feature type="compositionally biased region" description="Basic residues" evidence="7">
    <location>
        <begin position="677"/>
        <end position="686"/>
    </location>
</feature>
<dbReference type="OrthoDB" id="10254665at2759"/>
<dbReference type="STRING" id="69332.A0A388LYN7"/>
<accession>A0A388LYN7</accession>
<feature type="compositionally biased region" description="Polar residues" evidence="7">
    <location>
        <begin position="662"/>
        <end position="676"/>
    </location>
</feature>
<evidence type="ECO:0000256" key="7">
    <source>
        <dbReference type="SAM" id="MobiDB-lite"/>
    </source>
</evidence>
<dbReference type="OMA" id="REPCARI"/>
<name>A0A388LYN7_CHABU</name>
<feature type="region of interest" description="Disordered" evidence="7">
    <location>
        <begin position="320"/>
        <end position="348"/>
    </location>
</feature>
<dbReference type="InterPro" id="IPR017423">
    <property type="entry name" value="TRM6"/>
</dbReference>
<dbReference type="GO" id="GO:0031515">
    <property type="term" value="C:tRNA (m1A) methyltransferase complex"/>
    <property type="evidence" value="ECO:0007669"/>
    <property type="project" value="InterPro"/>
</dbReference>
<evidence type="ECO:0000256" key="2">
    <source>
        <dbReference type="ARBA" id="ARBA00008320"/>
    </source>
</evidence>
<feature type="region of interest" description="Disordered" evidence="7">
    <location>
        <begin position="1"/>
        <end position="32"/>
    </location>
</feature>
<evidence type="ECO:0000256" key="3">
    <source>
        <dbReference type="ARBA" id="ARBA00021704"/>
    </source>
</evidence>
<gene>
    <name evidence="8" type="ORF">CBR_g45432</name>
</gene>
<evidence type="ECO:0000313" key="9">
    <source>
        <dbReference type="Proteomes" id="UP000265515"/>
    </source>
</evidence>
<dbReference type="GO" id="GO:0030488">
    <property type="term" value="P:tRNA methylation"/>
    <property type="evidence" value="ECO:0007669"/>
    <property type="project" value="InterPro"/>
</dbReference>
<dbReference type="AlphaFoldDB" id="A0A388LYN7"/>
<feature type="region of interest" description="Disordered" evidence="7">
    <location>
        <begin position="396"/>
        <end position="416"/>
    </location>
</feature>
<dbReference type="GO" id="GO:0005634">
    <property type="term" value="C:nucleus"/>
    <property type="evidence" value="ECO:0007669"/>
    <property type="project" value="UniProtKB-SubCell"/>
</dbReference>
<dbReference type="Pfam" id="PF04189">
    <property type="entry name" value="Gcd10p"/>
    <property type="match status" value="1"/>
</dbReference>
<reference evidence="8 9" key="1">
    <citation type="journal article" date="2018" name="Cell">
        <title>The Chara Genome: Secondary Complexity and Implications for Plant Terrestrialization.</title>
        <authorList>
            <person name="Nishiyama T."/>
            <person name="Sakayama H."/>
            <person name="Vries J.D."/>
            <person name="Buschmann H."/>
            <person name="Saint-Marcoux D."/>
            <person name="Ullrich K.K."/>
            <person name="Haas F.B."/>
            <person name="Vanderstraeten L."/>
            <person name="Becker D."/>
            <person name="Lang D."/>
            <person name="Vosolsobe S."/>
            <person name="Rombauts S."/>
            <person name="Wilhelmsson P.K.I."/>
            <person name="Janitza P."/>
            <person name="Kern R."/>
            <person name="Heyl A."/>
            <person name="Rumpler F."/>
            <person name="Villalobos L.I.A.C."/>
            <person name="Clay J.M."/>
            <person name="Skokan R."/>
            <person name="Toyoda A."/>
            <person name="Suzuki Y."/>
            <person name="Kagoshima H."/>
            <person name="Schijlen E."/>
            <person name="Tajeshwar N."/>
            <person name="Catarino B."/>
            <person name="Hetherington A.J."/>
            <person name="Saltykova A."/>
            <person name="Bonnot C."/>
            <person name="Breuninger H."/>
            <person name="Symeonidi A."/>
            <person name="Radhakrishnan G.V."/>
            <person name="Van Nieuwerburgh F."/>
            <person name="Deforce D."/>
            <person name="Chang C."/>
            <person name="Karol K.G."/>
            <person name="Hedrich R."/>
            <person name="Ulvskov P."/>
            <person name="Glockner G."/>
            <person name="Delwiche C.F."/>
            <person name="Petrasek J."/>
            <person name="Van de Peer Y."/>
            <person name="Friml J."/>
            <person name="Beilby M."/>
            <person name="Dolan L."/>
            <person name="Kohara Y."/>
            <person name="Sugano S."/>
            <person name="Fujiyama A."/>
            <person name="Delaux P.-M."/>
            <person name="Quint M."/>
            <person name="TheiBen G."/>
            <person name="Hagemann M."/>
            <person name="Harholt J."/>
            <person name="Dunand C."/>
            <person name="Zachgo S."/>
            <person name="Langdale J."/>
            <person name="Maumus F."/>
            <person name="Straeten D.V.D."/>
            <person name="Gould S.B."/>
            <person name="Rensing S.A."/>
        </authorList>
    </citation>
    <scope>NUCLEOTIDE SEQUENCE [LARGE SCALE GENOMIC DNA]</scope>
    <source>
        <strain evidence="8 9">S276</strain>
    </source>
</reference>